<proteinExistence type="predicted"/>
<organism evidence="1 2">
    <name type="scientific">Hassallia byssoidea VB512170</name>
    <dbReference type="NCBI Taxonomy" id="1304833"/>
    <lineage>
        <taxon>Bacteria</taxon>
        <taxon>Bacillati</taxon>
        <taxon>Cyanobacteriota</taxon>
        <taxon>Cyanophyceae</taxon>
        <taxon>Nostocales</taxon>
        <taxon>Tolypothrichaceae</taxon>
        <taxon>Hassallia</taxon>
    </lineage>
</organism>
<dbReference type="RefSeq" id="WP_163519211.1">
    <property type="nucleotide sequence ID" value="NZ_JTCM02000088.1"/>
</dbReference>
<evidence type="ECO:0000313" key="2">
    <source>
        <dbReference type="Proteomes" id="UP000031549"/>
    </source>
</evidence>
<dbReference type="AlphaFoldDB" id="A0A846HEH0"/>
<reference evidence="1 2" key="1">
    <citation type="journal article" date="2015" name="Genome Announc.">
        <title>Draft Genome Sequence of Cyanobacterium Hassallia byssoidea Strain VB512170, Isolated from Monuments in India.</title>
        <authorList>
            <person name="Singh D."/>
            <person name="Chandrababunaidu M.M."/>
            <person name="Panda A."/>
            <person name="Sen D."/>
            <person name="Bhattacharyya S."/>
            <person name="Adhikary S.P."/>
            <person name="Tripathy S."/>
        </authorList>
    </citation>
    <scope>NUCLEOTIDE SEQUENCE [LARGE SCALE GENOMIC DNA]</scope>
    <source>
        <strain evidence="1 2">VB512170</strain>
    </source>
</reference>
<dbReference type="EMBL" id="JTCM02000088">
    <property type="protein sequence ID" value="NEU75947.1"/>
    <property type="molecule type" value="Genomic_DNA"/>
</dbReference>
<gene>
    <name evidence="1" type="ORF">PI95_026165</name>
</gene>
<accession>A0A846HEH0</accession>
<dbReference type="Proteomes" id="UP000031549">
    <property type="component" value="Unassembled WGS sequence"/>
</dbReference>
<keyword evidence="2" id="KW-1185">Reference proteome</keyword>
<protein>
    <submittedName>
        <fullName evidence="1">Uncharacterized protein</fullName>
    </submittedName>
</protein>
<name>A0A846HEH0_9CYAN</name>
<comment type="caution">
    <text evidence="1">The sequence shown here is derived from an EMBL/GenBank/DDBJ whole genome shotgun (WGS) entry which is preliminary data.</text>
</comment>
<sequence length="82" mass="9680">MDRSSCMILLKLRKCEARTLRQRQESLPYHFVEALASVALNYLDLVFEQSAIANNFCNMLRDWHDKARRGDRVRDMWKSCTG</sequence>
<evidence type="ECO:0000313" key="1">
    <source>
        <dbReference type="EMBL" id="NEU75947.1"/>
    </source>
</evidence>